<keyword evidence="5" id="KW-1133">Transmembrane helix</keyword>
<dbReference type="SUPFAM" id="SSF81606">
    <property type="entry name" value="PP2C-like"/>
    <property type="match status" value="1"/>
</dbReference>
<dbReference type="CDD" id="cd00143">
    <property type="entry name" value="PP2Cc"/>
    <property type="match status" value="1"/>
</dbReference>
<dbReference type="Proteomes" id="UP000582659">
    <property type="component" value="Unassembled WGS sequence"/>
</dbReference>
<dbReference type="InterPro" id="IPR000222">
    <property type="entry name" value="PP2C_BS"/>
</dbReference>
<keyword evidence="3 4" id="KW-0904">Protein phosphatase</keyword>
<comment type="similarity">
    <text evidence="4">Belongs to the PP2C family.</text>
</comment>
<name>A0A1I7SL68_BURXY</name>
<organism evidence="8 10">
    <name type="scientific">Bursaphelenchus xylophilus</name>
    <name type="common">Pinewood nematode worm</name>
    <name type="synonym">Aphelenchoides xylophilus</name>
    <dbReference type="NCBI Taxonomy" id="6326"/>
    <lineage>
        <taxon>Eukaryota</taxon>
        <taxon>Metazoa</taxon>
        <taxon>Ecdysozoa</taxon>
        <taxon>Nematoda</taxon>
        <taxon>Chromadorea</taxon>
        <taxon>Rhabditida</taxon>
        <taxon>Tylenchina</taxon>
        <taxon>Tylenchomorpha</taxon>
        <taxon>Aphelenchoidea</taxon>
        <taxon>Aphelenchoididae</taxon>
        <taxon>Bursaphelenchus</taxon>
    </lineage>
</organism>
<dbReference type="Proteomes" id="UP000095284">
    <property type="component" value="Unplaced"/>
</dbReference>
<dbReference type="AlphaFoldDB" id="A0A1I7SL68"/>
<dbReference type="PROSITE" id="PS51746">
    <property type="entry name" value="PPM_2"/>
    <property type="match status" value="1"/>
</dbReference>
<evidence type="ECO:0000256" key="1">
    <source>
        <dbReference type="ARBA" id="ARBA00022723"/>
    </source>
</evidence>
<dbReference type="WBParaSite" id="BXY_1380000.1">
    <property type="protein sequence ID" value="BXY_1380000.1"/>
    <property type="gene ID" value="BXY_1380000"/>
</dbReference>
<keyword evidence="5" id="KW-0472">Membrane</keyword>
<dbReference type="GO" id="GO:0004722">
    <property type="term" value="F:protein serine/threonine phosphatase activity"/>
    <property type="evidence" value="ECO:0007669"/>
    <property type="project" value="InterPro"/>
</dbReference>
<feature type="transmembrane region" description="Helical" evidence="5">
    <location>
        <begin position="23"/>
        <end position="42"/>
    </location>
</feature>
<reference evidence="10" key="1">
    <citation type="submission" date="2016-11" db="UniProtKB">
        <authorList>
            <consortium name="WormBaseParasite"/>
        </authorList>
    </citation>
    <scope>IDENTIFICATION</scope>
</reference>
<keyword evidence="2 4" id="KW-0378">Hydrolase</keyword>
<dbReference type="InterPro" id="IPR001932">
    <property type="entry name" value="PPM-type_phosphatase-like_dom"/>
</dbReference>
<evidence type="ECO:0000313" key="7">
    <source>
        <dbReference type="EMBL" id="CAD5233928.1"/>
    </source>
</evidence>
<dbReference type="eggNOG" id="KOG0698">
    <property type="taxonomic scope" value="Eukaryota"/>
</dbReference>
<sequence length="449" mass="51886">MMADSYSDLLEEFHDLLIKRPEIYYSLISLLNYFCSFLCFTYSMHRYINWLLNHHYQPLLTAKHLRKNDMMTAISFRPARPNIQTLSLKKICEINKTWTYTHYNFNFYATRGERKQMEDRMSYLHDLIKNRTFFSIYDGHGGSYVADYLERKFNKNVNDAISNEEDRMNVEHLDCLSMGQVIKETSLKLDNELVKRRFKQACNTGSTLISALITQNRYLTIINVGDSRAVGCDLQGNCVVLSTDHKADNPEERERVEKAGGFIEYYGVHRVQGVLAVSRAFGDSSLKRGGYINAQPDIQTIDLAERPLRYIILATDGFWDVCTNLEAVNEVNYQLSKFEKPLEKVEESDLETEDWSKISDLEVSEKEETESIAIGEIGKKKDRKDSVVTLLSAQVSVHNFEEEAEEPSKIRRPSSCFGDFNVAEHLVRLAISRRTSDNVSVFVVRLDRF</sequence>
<evidence type="ECO:0000256" key="3">
    <source>
        <dbReference type="ARBA" id="ARBA00022912"/>
    </source>
</evidence>
<dbReference type="PANTHER" id="PTHR13832">
    <property type="entry name" value="PROTEIN PHOSPHATASE 2C"/>
    <property type="match status" value="1"/>
</dbReference>
<protein>
    <submittedName>
        <fullName evidence="7">(pine wood nematode) hypothetical protein</fullName>
    </submittedName>
    <submittedName>
        <fullName evidence="10">PPM-type phosphatase domain-containing protein</fullName>
    </submittedName>
</protein>
<dbReference type="EMBL" id="CAJFDI010000006">
    <property type="protein sequence ID" value="CAD5233928.1"/>
    <property type="molecule type" value="Genomic_DNA"/>
</dbReference>
<dbReference type="EMBL" id="CAJFCV020000006">
    <property type="protein sequence ID" value="CAG9129387.1"/>
    <property type="molecule type" value="Genomic_DNA"/>
</dbReference>
<evidence type="ECO:0000256" key="5">
    <source>
        <dbReference type="SAM" id="Phobius"/>
    </source>
</evidence>
<evidence type="ECO:0000259" key="6">
    <source>
        <dbReference type="PROSITE" id="PS51746"/>
    </source>
</evidence>
<dbReference type="PANTHER" id="PTHR13832:SF827">
    <property type="entry name" value="PROTEIN PHOSPHATASE 1L"/>
    <property type="match status" value="1"/>
</dbReference>
<dbReference type="OrthoDB" id="343114at2759"/>
<keyword evidence="5" id="KW-0812">Transmembrane</keyword>
<proteinExistence type="inferred from homology"/>
<evidence type="ECO:0000313" key="10">
    <source>
        <dbReference type="WBParaSite" id="BXY_1380000.1"/>
    </source>
</evidence>
<dbReference type="GO" id="GO:0046872">
    <property type="term" value="F:metal ion binding"/>
    <property type="evidence" value="ECO:0007669"/>
    <property type="project" value="UniProtKB-KW"/>
</dbReference>
<dbReference type="PROSITE" id="PS01032">
    <property type="entry name" value="PPM_1"/>
    <property type="match status" value="1"/>
</dbReference>
<evidence type="ECO:0000313" key="8">
    <source>
        <dbReference type="Proteomes" id="UP000095284"/>
    </source>
</evidence>
<dbReference type="Proteomes" id="UP000659654">
    <property type="component" value="Unassembled WGS sequence"/>
</dbReference>
<reference evidence="7" key="2">
    <citation type="submission" date="2020-09" db="EMBL/GenBank/DDBJ databases">
        <authorList>
            <person name="Kikuchi T."/>
        </authorList>
    </citation>
    <scope>NUCLEOTIDE SEQUENCE</scope>
    <source>
        <strain evidence="7">Ka4C1</strain>
    </source>
</reference>
<dbReference type="SMART" id="SM00332">
    <property type="entry name" value="PP2Cc"/>
    <property type="match status" value="1"/>
</dbReference>
<dbReference type="Pfam" id="PF00481">
    <property type="entry name" value="PP2C"/>
    <property type="match status" value="1"/>
</dbReference>
<keyword evidence="1" id="KW-0479">Metal-binding</keyword>
<dbReference type="Gene3D" id="3.60.40.10">
    <property type="entry name" value="PPM-type phosphatase domain"/>
    <property type="match status" value="1"/>
</dbReference>
<evidence type="ECO:0000313" key="9">
    <source>
        <dbReference type="Proteomes" id="UP000659654"/>
    </source>
</evidence>
<gene>
    <name evidence="7" type="ORF">BXYJ_LOCUS14019</name>
</gene>
<dbReference type="SMR" id="A0A1I7SL68"/>
<dbReference type="InterPro" id="IPR015655">
    <property type="entry name" value="PP2C"/>
</dbReference>
<dbReference type="InterPro" id="IPR036457">
    <property type="entry name" value="PPM-type-like_dom_sf"/>
</dbReference>
<accession>A0A1I7SL68</accession>
<keyword evidence="9" id="KW-1185">Reference proteome</keyword>
<evidence type="ECO:0000256" key="4">
    <source>
        <dbReference type="RuleBase" id="RU003465"/>
    </source>
</evidence>
<evidence type="ECO:0000256" key="2">
    <source>
        <dbReference type="ARBA" id="ARBA00022801"/>
    </source>
</evidence>
<feature type="domain" description="PPM-type phosphatase" evidence="6">
    <location>
        <begin position="104"/>
        <end position="446"/>
    </location>
</feature>